<dbReference type="InterPro" id="IPR036249">
    <property type="entry name" value="Thioredoxin-like_sf"/>
</dbReference>
<dbReference type="AlphaFoldDB" id="S8CX04"/>
<feature type="domain" description="GST N-terminal" evidence="3">
    <location>
        <begin position="33"/>
        <end position="122"/>
    </location>
</feature>
<dbReference type="Gene3D" id="1.20.1050.10">
    <property type="match status" value="1"/>
</dbReference>
<dbReference type="GO" id="GO:0006749">
    <property type="term" value="P:glutathione metabolic process"/>
    <property type="evidence" value="ECO:0007669"/>
    <property type="project" value="TreeGrafter"/>
</dbReference>
<organism evidence="4 5">
    <name type="scientific">Genlisea aurea</name>
    <dbReference type="NCBI Taxonomy" id="192259"/>
    <lineage>
        <taxon>Eukaryota</taxon>
        <taxon>Viridiplantae</taxon>
        <taxon>Streptophyta</taxon>
        <taxon>Embryophyta</taxon>
        <taxon>Tracheophyta</taxon>
        <taxon>Spermatophyta</taxon>
        <taxon>Magnoliopsida</taxon>
        <taxon>eudicotyledons</taxon>
        <taxon>Gunneridae</taxon>
        <taxon>Pentapetalae</taxon>
        <taxon>asterids</taxon>
        <taxon>lamiids</taxon>
        <taxon>Lamiales</taxon>
        <taxon>Lentibulariaceae</taxon>
        <taxon>Genlisea</taxon>
    </lineage>
</organism>
<name>S8CX04_9LAMI</name>
<dbReference type="InterPro" id="IPR036282">
    <property type="entry name" value="Glutathione-S-Trfase_C_sf"/>
</dbReference>
<dbReference type="Gene3D" id="3.40.30.10">
    <property type="entry name" value="Glutaredoxin"/>
    <property type="match status" value="1"/>
</dbReference>
<reference evidence="4 5" key="1">
    <citation type="journal article" date="2013" name="BMC Genomics">
        <title>The miniature genome of a carnivorous plant Genlisea aurea contains a low number of genes and short non-coding sequences.</title>
        <authorList>
            <person name="Leushkin E.V."/>
            <person name="Sutormin R.A."/>
            <person name="Nabieva E.R."/>
            <person name="Penin A.A."/>
            <person name="Kondrashov A.S."/>
            <person name="Logacheva M.D."/>
        </authorList>
    </citation>
    <scope>NUCLEOTIDE SEQUENCE [LARGE SCALE GENOMIC DNA]</scope>
</reference>
<evidence type="ECO:0000256" key="2">
    <source>
        <dbReference type="ARBA" id="ARBA00022679"/>
    </source>
</evidence>
<protein>
    <recommendedName>
        <fullName evidence="1">glutathione transferase</fullName>
        <ecNumber evidence="1">2.5.1.18</ecNumber>
    </recommendedName>
</protein>
<dbReference type="EC" id="2.5.1.18" evidence="1"/>
<comment type="caution">
    <text evidence="4">The sequence shown here is derived from an EMBL/GenBank/DDBJ whole genome shotgun (WGS) entry which is preliminary data.</text>
</comment>
<dbReference type="SUPFAM" id="SSF52833">
    <property type="entry name" value="Thioredoxin-like"/>
    <property type="match status" value="1"/>
</dbReference>
<dbReference type="EMBL" id="AUSU01001072">
    <property type="protein sequence ID" value="EPS71894.1"/>
    <property type="molecule type" value="Genomic_DNA"/>
</dbReference>
<dbReference type="PROSITE" id="PS50404">
    <property type="entry name" value="GST_NTER"/>
    <property type="match status" value="1"/>
</dbReference>
<proteinExistence type="predicted"/>
<dbReference type="GO" id="GO:0004364">
    <property type="term" value="F:glutathione transferase activity"/>
    <property type="evidence" value="ECO:0007669"/>
    <property type="project" value="UniProtKB-EC"/>
</dbReference>
<sequence>MTTQPNHAFGKCSVFQAPKRWLTSIADCRSKKTVIKIHGAPPSAPTRRAIAAVEEKGLNYEFVLVDMATAQHKKQPFISINYDIVQPYYEIETVPVFEDGDMKPCESRFITGYIARTYAGEGTPLVPSDPKEWTAVIQWSEVESQQFDPTASKLSCELVIKAIFGRTTDEAAVEELKAKLMRIQER</sequence>
<dbReference type="GO" id="GO:0043295">
    <property type="term" value="F:glutathione binding"/>
    <property type="evidence" value="ECO:0007669"/>
    <property type="project" value="TreeGrafter"/>
</dbReference>
<dbReference type="OrthoDB" id="422574at2759"/>
<dbReference type="Proteomes" id="UP000015453">
    <property type="component" value="Unassembled WGS sequence"/>
</dbReference>
<gene>
    <name evidence="4" type="ORF">M569_02864</name>
</gene>
<evidence type="ECO:0000313" key="4">
    <source>
        <dbReference type="EMBL" id="EPS71894.1"/>
    </source>
</evidence>
<evidence type="ECO:0000256" key="1">
    <source>
        <dbReference type="ARBA" id="ARBA00012452"/>
    </source>
</evidence>
<dbReference type="GO" id="GO:0005737">
    <property type="term" value="C:cytoplasm"/>
    <property type="evidence" value="ECO:0007669"/>
    <property type="project" value="TreeGrafter"/>
</dbReference>
<dbReference type="Pfam" id="PF02798">
    <property type="entry name" value="GST_N"/>
    <property type="match status" value="1"/>
</dbReference>
<dbReference type="SUPFAM" id="SSF47616">
    <property type="entry name" value="GST C-terminal domain-like"/>
    <property type="match status" value="1"/>
</dbReference>
<accession>S8CX04</accession>
<keyword evidence="5" id="KW-1185">Reference proteome</keyword>
<dbReference type="InterPro" id="IPR004045">
    <property type="entry name" value="Glutathione_S-Trfase_N"/>
</dbReference>
<keyword evidence="2" id="KW-0808">Transferase</keyword>
<evidence type="ECO:0000259" key="3">
    <source>
        <dbReference type="PROSITE" id="PS50404"/>
    </source>
</evidence>
<dbReference type="PANTHER" id="PTHR43900:SF47">
    <property type="entry name" value="GLUTATHIONE S-TRANSFERASE F6-RELATED"/>
    <property type="match status" value="1"/>
</dbReference>
<dbReference type="PANTHER" id="PTHR43900">
    <property type="entry name" value="GLUTATHIONE S-TRANSFERASE RHO"/>
    <property type="match status" value="1"/>
</dbReference>
<evidence type="ECO:0000313" key="5">
    <source>
        <dbReference type="Proteomes" id="UP000015453"/>
    </source>
</evidence>